<name>A0A9D4IV16_DREPO</name>
<feature type="compositionally biased region" description="Basic and acidic residues" evidence="1">
    <location>
        <begin position="39"/>
        <end position="50"/>
    </location>
</feature>
<comment type="caution">
    <text evidence="2">The sequence shown here is derived from an EMBL/GenBank/DDBJ whole genome shotgun (WGS) entry which is preliminary data.</text>
</comment>
<dbReference type="Proteomes" id="UP000828390">
    <property type="component" value="Unassembled WGS sequence"/>
</dbReference>
<reference evidence="2" key="2">
    <citation type="submission" date="2020-11" db="EMBL/GenBank/DDBJ databases">
        <authorList>
            <person name="McCartney M.A."/>
            <person name="Auch B."/>
            <person name="Kono T."/>
            <person name="Mallez S."/>
            <person name="Becker A."/>
            <person name="Gohl D.M."/>
            <person name="Silverstein K.A.T."/>
            <person name="Koren S."/>
            <person name="Bechman K.B."/>
            <person name="Herman A."/>
            <person name="Abrahante J.E."/>
            <person name="Garbe J."/>
        </authorList>
    </citation>
    <scope>NUCLEOTIDE SEQUENCE</scope>
    <source>
        <strain evidence="2">Duluth1</strain>
        <tissue evidence="2">Whole animal</tissue>
    </source>
</reference>
<dbReference type="AlphaFoldDB" id="A0A9D4IV16"/>
<evidence type="ECO:0000313" key="3">
    <source>
        <dbReference type="Proteomes" id="UP000828390"/>
    </source>
</evidence>
<protein>
    <submittedName>
        <fullName evidence="2">Uncharacterized protein</fullName>
    </submittedName>
</protein>
<accession>A0A9D4IV16</accession>
<dbReference type="EMBL" id="JAIWYP010000008">
    <property type="protein sequence ID" value="KAH3787775.1"/>
    <property type="molecule type" value="Genomic_DNA"/>
</dbReference>
<gene>
    <name evidence="2" type="ORF">DPMN_165904</name>
</gene>
<keyword evidence="3" id="KW-1185">Reference proteome</keyword>
<organism evidence="2 3">
    <name type="scientific">Dreissena polymorpha</name>
    <name type="common">Zebra mussel</name>
    <name type="synonym">Mytilus polymorpha</name>
    <dbReference type="NCBI Taxonomy" id="45954"/>
    <lineage>
        <taxon>Eukaryota</taxon>
        <taxon>Metazoa</taxon>
        <taxon>Spiralia</taxon>
        <taxon>Lophotrochozoa</taxon>
        <taxon>Mollusca</taxon>
        <taxon>Bivalvia</taxon>
        <taxon>Autobranchia</taxon>
        <taxon>Heteroconchia</taxon>
        <taxon>Euheterodonta</taxon>
        <taxon>Imparidentia</taxon>
        <taxon>Neoheterodontei</taxon>
        <taxon>Myida</taxon>
        <taxon>Dreissenoidea</taxon>
        <taxon>Dreissenidae</taxon>
        <taxon>Dreissena</taxon>
    </lineage>
</organism>
<feature type="region of interest" description="Disordered" evidence="1">
    <location>
        <begin position="30"/>
        <end position="50"/>
    </location>
</feature>
<evidence type="ECO:0000313" key="2">
    <source>
        <dbReference type="EMBL" id="KAH3787775.1"/>
    </source>
</evidence>
<reference evidence="2" key="1">
    <citation type="journal article" date="2019" name="bioRxiv">
        <title>The Genome of the Zebra Mussel, Dreissena polymorpha: A Resource for Invasive Species Research.</title>
        <authorList>
            <person name="McCartney M.A."/>
            <person name="Auch B."/>
            <person name="Kono T."/>
            <person name="Mallez S."/>
            <person name="Zhang Y."/>
            <person name="Obille A."/>
            <person name="Becker A."/>
            <person name="Abrahante J.E."/>
            <person name="Garbe J."/>
            <person name="Badalamenti J.P."/>
            <person name="Herman A."/>
            <person name="Mangelson H."/>
            <person name="Liachko I."/>
            <person name="Sullivan S."/>
            <person name="Sone E.D."/>
            <person name="Koren S."/>
            <person name="Silverstein K.A.T."/>
            <person name="Beckman K.B."/>
            <person name="Gohl D.M."/>
        </authorList>
    </citation>
    <scope>NUCLEOTIDE SEQUENCE</scope>
    <source>
        <strain evidence="2">Duluth1</strain>
        <tissue evidence="2">Whole animal</tissue>
    </source>
</reference>
<proteinExistence type="predicted"/>
<evidence type="ECO:0000256" key="1">
    <source>
        <dbReference type="SAM" id="MobiDB-lite"/>
    </source>
</evidence>
<sequence>MALLQLNSRTCSTVTFRHLATPSAIRNADLVQKTTDQAHGSREHLSQEEA</sequence>